<keyword evidence="1" id="KW-0472">Membrane</keyword>
<keyword evidence="1" id="KW-0812">Transmembrane</keyword>
<dbReference type="AlphaFoldDB" id="A0A6C0DIL0"/>
<organism evidence="2">
    <name type="scientific">viral metagenome</name>
    <dbReference type="NCBI Taxonomy" id="1070528"/>
    <lineage>
        <taxon>unclassified sequences</taxon>
        <taxon>metagenomes</taxon>
        <taxon>organismal metagenomes</taxon>
    </lineage>
</organism>
<reference evidence="2" key="1">
    <citation type="journal article" date="2020" name="Nature">
        <title>Giant virus diversity and host interactions through global metagenomics.</title>
        <authorList>
            <person name="Schulz F."/>
            <person name="Roux S."/>
            <person name="Paez-Espino D."/>
            <person name="Jungbluth S."/>
            <person name="Walsh D.A."/>
            <person name="Denef V.J."/>
            <person name="McMahon K.D."/>
            <person name="Konstantinidis K.T."/>
            <person name="Eloe-Fadrosh E.A."/>
            <person name="Kyrpides N.C."/>
            <person name="Woyke T."/>
        </authorList>
    </citation>
    <scope>NUCLEOTIDE SEQUENCE</scope>
    <source>
        <strain evidence="2">GVMAG-M-3300023174-182</strain>
    </source>
</reference>
<protein>
    <recommendedName>
        <fullName evidence="3">SMODS and SLOG-associating 2TM effector domain-containing protein</fullName>
    </recommendedName>
</protein>
<evidence type="ECO:0000256" key="1">
    <source>
        <dbReference type="SAM" id="Phobius"/>
    </source>
</evidence>
<feature type="transmembrane region" description="Helical" evidence="1">
    <location>
        <begin position="66"/>
        <end position="84"/>
    </location>
</feature>
<dbReference type="NCBIfam" id="NF033632">
    <property type="entry name" value="SLATT_4"/>
    <property type="match status" value="1"/>
</dbReference>
<accession>A0A6C0DIL0</accession>
<evidence type="ECO:0000313" key="2">
    <source>
        <dbReference type="EMBL" id="QHT16094.1"/>
    </source>
</evidence>
<name>A0A6C0DIL0_9ZZZZ</name>
<dbReference type="EMBL" id="MN739615">
    <property type="protein sequence ID" value="QHT16094.1"/>
    <property type="molecule type" value="Genomic_DNA"/>
</dbReference>
<proteinExistence type="predicted"/>
<keyword evidence="1" id="KW-1133">Transmembrane helix</keyword>
<sequence length="304" mass="35858">MKTNIVVDEIFGDSNENDLELINMASEDKIDWSVEHEKIFTEWGDKAMCYKWLHAKSNAMYSNLNAWYTIPVIIISTLTGTANFAQERVPLEYQNYFVMIVGAFNISAGIITTIQQFLKITQLNEAHRVSSISWDKFYRNIKIELAKHPSERMNVINMIKICKEEYDRLMETSPNIPENIIKDFEKHFKKTSIYEKINKPEICDSLIPTDDCRNPWFNDENKQKAENDLNKTIQMRENKIKKREDNNLKILQEFVILFKKINNRDPMESEIFDNLKEKIDIVTIKTLYEQIKNNSLFFDNSDNV</sequence>
<evidence type="ECO:0008006" key="3">
    <source>
        <dbReference type="Google" id="ProtNLM"/>
    </source>
</evidence>
<feature type="transmembrane region" description="Helical" evidence="1">
    <location>
        <begin position="96"/>
        <end position="118"/>
    </location>
</feature>